<gene>
    <name evidence="1" type="ORF">GCM10009098_02280</name>
</gene>
<comment type="caution">
    <text evidence="1">The sequence shown here is derived from an EMBL/GenBank/DDBJ whole genome shotgun (WGS) entry which is preliminary data.</text>
</comment>
<keyword evidence="2" id="KW-1185">Reference proteome</keyword>
<evidence type="ECO:0000313" key="1">
    <source>
        <dbReference type="EMBL" id="GAA0538307.1"/>
    </source>
</evidence>
<dbReference type="Proteomes" id="UP001501169">
    <property type="component" value="Unassembled WGS sequence"/>
</dbReference>
<name>A0ABP3N9N7_9GAMM</name>
<accession>A0ABP3N9N7</accession>
<dbReference type="RefSeq" id="WP_226765832.1">
    <property type="nucleotide sequence ID" value="NZ_BAAAEO010000001.1"/>
</dbReference>
<organism evidence="1 2">
    <name type="scientific">Rheinheimera aquimaris</name>
    <dbReference type="NCBI Taxonomy" id="412437"/>
    <lineage>
        <taxon>Bacteria</taxon>
        <taxon>Pseudomonadati</taxon>
        <taxon>Pseudomonadota</taxon>
        <taxon>Gammaproteobacteria</taxon>
        <taxon>Chromatiales</taxon>
        <taxon>Chromatiaceae</taxon>
        <taxon>Rheinheimera</taxon>
    </lineage>
</organism>
<dbReference type="EMBL" id="BAAAEO010000001">
    <property type="protein sequence ID" value="GAA0538307.1"/>
    <property type="molecule type" value="Genomic_DNA"/>
</dbReference>
<protein>
    <recommendedName>
        <fullName evidence="3">DUF3379 domain-containing protein</fullName>
    </recommendedName>
</protein>
<evidence type="ECO:0000313" key="2">
    <source>
        <dbReference type="Proteomes" id="UP001501169"/>
    </source>
</evidence>
<proteinExistence type="predicted"/>
<evidence type="ECO:0008006" key="3">
    <source>
        <dbReference type="Google" id="ProtNLM"/>
    </source>
</evidence>
<reference evidence="2" key="1">
    <citation type="journal article" date="2019" name="Int. J. Syst. Evol. Microbiol.">
        <title>The Global Catalogue of Microorganisms (GCM) 10K type strain sequencing project: providing services to taxonomists for standard genome sequencing and annotation.</title>
        <authorList>
            <consortium name="The Broad Institute Genomics Platform"/>
            <consortium name="The Broad Institute Genome Sequencing Center for Infectious Disease"/>
            <person name="Wu L."/>
            <person name="Ma J."/>
        </authorList>
    </citation>
    <scope>NUCLEOTIDE SEQUENCE [LARGE SCALE GENOMIC DNA]</scope>
    <source>
        <strain evidence="2">JCM 14331</strain>
    </source>
</reference>
<sequence>MQTPEQFEQELKQRYQHDKALHPLPAHIRDTVLRHAAAKQARHFAFNWRNLQLALACAALSVLGYLMVSSPAQQTPLYYQVTVLHDEGFNETQQHSVSEQKPQHAKADRYQQYLASNQHSEALHHQVGLLRRQQQQWSITVCNDLFLTITPQLMDKLDIPGQVHMRLEQPQWVEFIRNRQGQLVAIQPATEALICPHS</sequence>